<keyword evidence="2" id="KW-0067">ATP-binding</keyword>
<dbReference type="EMBL" id="VYTZ01000009">
    <property type="protein sequence ID" value="KAA9376030.1"/>
    <property type="molecule type" value="Genomic_DNA"/>
</dbReference>
<evidence type="ECO:0000313" key="5">
    <source>
        <dbReference type="EMBL" id="KAA9376030.1"/>
    </source>
</evidence>
<dbReference type="Pfam" id="PF00196">
    <property type="entry name" value="GerE"/>
    <property type="match status" value="1"/>
</dbReference>
<dbReference type="GO" id="GO:0003677">
    <property type="term" value="F:DNA binding"/>
    <property type="evidence" value="ECO:0007669"/>
    <property type="project" value="InterPro"/>
</dbReference>
<dbReference type="InterPro" id="IPR041664">
    <property type="entry name" value="AAA_16"/>
</dbReference>
<dbReference type="Proteomes" id="UP000327011">
    <property type="component" value="Unassembled WGS sequence"/>
</dbReference>
<dbReference type="Gene3D" id="1.25.40.10">
    <property type="entry name" value="Tetratricopeptide repeat domain"/>
    <property type="match status" value="1"/>
</dbReference>
<dbReference type="CDD" id="cd06170">
    <property type="entry name" value="LuxR_C_like"/>
    <property type="match status" value="1"/>
</dbReference>
<proteinExistence type="predicted"/>
<evidence type="ECO:0000256" key="3">
    <source>
        <dbReference type="SAM" id="MobiDB-lite"/>
    </source>
</evidence>
<dbReference type="PANTHER" id="PTHR16305">
    <property type="entry name" value="TESTICULAR SOLUBLE ADENYLYL CYCLASE"/>
    <property type="match status" value="1"/>
</dbReference>
<comment type="caution">
    <text evidence="5">The sequence shown here is derived from an EMBL/GenBank/DDBJ whole genome shotgun (WGS) entry which is preliminary data.</text>
</comment>
<evidence type="ECO:0000256" key="1">
    <source>
        <dbReference type="ARBA" id="ARBA00022741"/>
    </source>
</evidence>
<dbReference type="PANTHER" id="PTHR16305:SF35">
    <property type="entry name" value="TRANSCRIPTIONAL ACTIVATOR DOMAIN"/>
    <property type="match status" value="1"/>
</dbReference>
<feature type="domain" description="HTH luxR-type" evidence="4">
    <location>
        <begin position="849"/>
        <end position="914"/>
    </location>
</feature>
<dbReference type="Gene3D" id="1.10.10.10">
    <property type="entry name" value="Winged helix-like DNA-binding domain superfamily/Winged helix DNA-binding domain"/>
    <property type="match status" value="1"/>
</dbReference>
<dbReference type="GO" id="GO:0005737">
    <property type="term" value="C:cytoplasm"/>
    <property type="evidence" value="ECO:0007669"/>
    <property type="project" value="TreeGrafter"/>
</dbReference>
<dbReference type="PROSITE" id="PS00622">
    <property type="entry name" value="HTH_LUXR_1"/>
    <property type="match status" value="1"/>
</dbReference>
<dbReference type="SUPFAM" id="SSF46894">
    <property type="entry name" value="C-terminal effector domain of the bipartite response regulators"/>
    <property type="match status" value="1"/>
</dbReference>
<dbReference type="GO" id="GO:0006355">
    <property type="term" value="P:regulation of DNA-templated transcription"/>
    <property type="evidence" value="ECO:0007669"/>
    <property type="project" value="InterPro"/>
</dbReference>
<dbReference type="SUPFAM" id="SSF48452">
    <property type="entry name" value="TPR-like"/>
    <property type="match status" value="1"/>
</dbReference>
<dbReference type="InterPro" id="IPR011990">
    <property type="entry name" value="TPR-like_helical_dom_sf"/>
</dbReference>
<dbReference type="InterPro" id="IPR027417">
    <property type="entry name" value="P-loop_NTPase"/>
</dbReference>
<organism evidence="5 6">
    <name type="scientific">Microbispora cellulosiformans</name>
    <dbReference type="NCBI Taxonomy" id="2614688"/>
    <lineage>
        <taxon>Bacteria</taxon>
        <taxon>Bacillati</taxon>
        <taxon>Actinomycetota</taxon>
        <taxon>Actinomycetes</taxon>
        <taxon>Streptosporangiales</taxon>
        <taxon>Streptosporangiaceae</taxon>
        <taxon>Microbispora</taxon>
    </lineage>
</organism>
<dbReference type="SUPFAM" id="SSF52540">
    <property type="entry name" value="P-loop containing nucleoside triphosphate hydrolases"/>
    <property type="match status" value="1"/>
</dbReference>
<sequence>MRPGAADKPAPADPATPETRAGPTSEASHPERPYFPLPNAYIRTTRTTTLQGISDFTIVCMELWERSGQLELLGGLLRETAHGGRVAVVAGEAGIGKSVLVTEFARRCGPAAWVLWGGCDRLITPRALGPLHDIGRQTGGALAERLSAGVTREELFTAFLDEISGPAQRPRPVVVVEDAHWADEATLDWLTWTARRIGRTPVLFVVTYRDDEVGAEHPLRGALATLPSAITRRVSLPPLSRECVAERARLTGRDPEPVHRLSGGNPLLVTELLKAEGRAAPATVRDLVLDRLRLLPRPARELAHLVSVIPTRADAAVVAGAPDLVDLCVDAGVLVPSGDGVSYRHELLRGAVEESLSPARRAALHRRVLGTLAGITGVDPGRLVHHATRAGDEAAVLRYGQVAGADAARQGAHREATAHYRAAAGYADRLPAPRRAELLEAYAFQAYLAGLAEEGLRARRAALAVREELRQPGPAGEDLRWISRLAWWAGDARQAWEAAERSITVLETEPPGRPLAMAYSNRSQLHMLAGEREAAVSWGERARTLAVRLGDVETSVHAEINVSTARLAGGDASAAAALLEVHERASALGLADHAARALVNLATTLVQVAEYEAAAPAVERALAYATQQDLDGYLQYLLGVRAGVRLARCDWAGALADADAALDRPVRDGVAVVPALVARGRIQAARGDREARATLDEAARQAERTGEVQRVCPVAAARSECFLLYGDPRRAAEEARHGLGLAVRARHPVYAGELTYRLWRAGETALPRAEAGPYRMMIDGDWAGAAAEWARRGAAYARVEALAGGDAGAAAEALRVLDELGATRAAGGVRAELRRRGLTRVPRGPRPATAANPAGLTPRQAEVLALVAEGLSNAEIAARLSLSVKTVDHHVSALLGKLGVATRGQAAAAARRLDLTGKPAN</sequence>
<reference evidence="5 6" key="1">
    <citation type="submission" date="2019-09" db="EMBL/GenBank/DDBJ databases">
        <title>Screening of Novel Bioactive Compounds from Soil-Associated.</title>
        <authorList>
            <person name="Gong X."/>
        </authorList>
    </citation>
    <scope>NUCLEOTIDE SEQUENCE [LARGE SCALE GENOMIC DNA]</scope>
    <source>
        <strain evidence="5 6">Gxj-6</strain>
    </source>
</reference>
<keyword evidence="1" id="KW-0547">Nucleotide-binding</keyword>
<dbReference type="InterPro" id="IPR036388">
    <property type="entry name" value="WH-like_DNA-bd_sf"/>
</dbReference>
<dbReference type="GO" id="GO:0004016">
    <property type="term" value="F:adenylate cyclase activity"/>
    <property type="evidence" value="ECO:0007669"/>
    <property type="project" value="TreeGrafter"/>
</dbReference>
<evidence type="ECO:0000313" key="6">
    <source>
        <dbReference type="Proteomes" id="UP000327011"/>
    </source>
</evidence>
<evidence type="ECO:0000256" key="2">
    <source>
        <dbReference type="ARBA" id="ARBA00022840"/>
    </source>
</evidence>
<name>A0A5J5JZU1_9ACTN</name>
<dbReference type="InterPro" id="IPR016032">
    <property type="entry name" value="Sig_transdc_resp-reg_C-effctor"/>
</dbReference>
<keyword evidence="6" id="KW-1185">Reference proteome</keyword>
<feature type="region of interest" description="Disordered" evidence="3">
    <location>
        <begin position="1"/>
        <end position="36"/>
    </location>
</feature>
<dbReference type="InterPro" id="IPR000792">
    <property type="entry name" value="Tscrpt_reg_LuxR_C"/>
</dbReference>
<accession>A0A5J5JZU1</accession>
<dbReference type="SMART" id="SM00421">
    <property type="entry name" value="HTH_LUXR"/>
    <property type="match status" value="1"/>
</dbReference>
<protein>
    <submittedName>
        <fullName evidence="5">AAA family ATPase</fullName>
    </submittedName>
</protein>
<dbReference type="Pfam" id="PF13191">
    <property type="entry name" value="AAA_16"/>
    <property type="match status" value="1"/>
</dbReference>
<dbReference type="PROSITE" id="PS50043">
    <property type="entry name" value="HTH_LUXR_2"/>
    <property type="match status" value="1"/>
</dbReference>
<gene>
    <name evidence="5" type="ORF">F5972_25280</name>
</gene>
<dbReference type="PRINTS" id="PR00038">
    <property type="entry name" value="HTHLUXR"/>
</dbReference>
<dbReference type="GO" id="GO:0005524">
    <property type="term" value="F:ATP binding"/>
    <property type="evidence" value="ECO:0007669"/>
    <property type="project" value="UniProtKB-KW"/>
</dbReference>
<evidence type="ECO:0000259" key="4">
    <source>
        <dbReference type="PROSITE" id="PS50043"/>
    </source>
</evidence>
<dbReference type="AlphaFoldDB" id="A0A5J5JZU1"/>
<feature type="compositionally biased region" description="Low complexity" evidence="3">
    <location>
        <begin position="1"/>
        <end position="17"/>
    </location>
</feature>